<sequence length="61" mass="7207">MDIIYVTFECLRMLIEASGQTLKSQEQSKRRLCPKLASTKRTRSLQLKWMKRTAQKGFRKS</sequence>
<name>E4YB05_OIKDI</name>
<dbReference type="EMBL" id="FN654368">
    <property type="protein sequence ID" value="CBY32742.1"/>
    <property type="molecule type" value="Genomic_DNA"/>
</dbReference>
<reference evidence="1" key="1">
    <citation type="journal article" date="2010" name="Science">
        <title>Plasticity of animal genome architecture unmasked by rapid evolution of a pelagic tunicate.</title>
        <authorList>
            <person name="Denoeud F."/>
            <person name="Henriet S."/>
            <person name="Mungpakdee S."/>
            <person name="Aury J.M."/>
            <person name="Da Silva C."/>
            <person name="Brinkmann H."/>
            <person name="Mikhaleva J."/>
            <person name="Olsen L.C."/>
            <person name="Jubin C."/>
            <person name="Canestro C."/>
            <person name="Bouquet J.M."/>
            <person name="Danks G."/>
            <person name="Poulain J."/>
            <person name="Campsteijn C."/>
            <person name="Adamski M."/>
            <person name="Cross I."/>
            <person name="Yadetie F."/>
            <person name="Muffato M."/>
            <person name="Louis A."/>
            <person name="Butcher S."/>
            <person name="Tsagkogeorga G."/>
            <person name="Konrad A."/>
            <person name="Singh S."/>
            <person name="Jensen M.F."/>
            <person name="Cong E.H."/>
            <person name="Eikeseth-Otteraa H."/>
            <person name="Noel B."/>
            <person name="Anthouard V."/>
            <person name="Porcel B.M."/>
            <person name="Kachouri-Lafond R."/>
            <person name="Nishino A."/>
            <person name="Ugolini M."/>
            <person name="Chourrout P."/>
            <person name="Nishida H."/>
            <person name="Aasland R."/>
            <person name="Huzurbazar S."/>
            <person name="Westhof E."/>
            <person name="Delsuc F."/>
            <person name="Lehrach H."/>
            <person name="Reinhardt R."/>
            <person name="Weissenbach J."/>
            <person name="Roy S.W."/>
            <person name="Artiguenave F."/>
            <person name="Postlethwait J.H."/>
            <person name="Manak J.R."/>
            <person name="Thompson E.M."/>
            <person name="Jaillon O."/>
            <person name="Du Pasquier L."/>
            <person name="Boudinot P."/>
            <person name="Liberles D.A."/>
            <person name="Volff J.N."/>
            <person name="Philippe H."/>
            <person name="Lenhard B."/>
            <person name="Roest Crollius H."/>
            <person name="Wincker P."/>
            <person name="Chourrout D."/>
        </authorList>
    </citation>
    <scope>NUCLEOTIDE SEQUENCE [LARGE SCALE GENOMIC DNA]</scope>
</reference>
<protein>
    <submittedName>
        <fullName evidence="1">Uncharacterized protein</fullName>
    </submittedName>
</protein>
<gene>
    <name evidence="1" type="ORF">GSOID_T00032087001</name>
</gene>
<organism evidence="1">
    <name type="scientific">Oikopleura dioica</name>
    <name type="common">Tunicate</name>
    <dbReference type="NCBI Taxonomy" id="34765"/>
    <lineage>
        <taxon>Eukaryota</taxon>
        <taxon>Metazoa</taxon>
        <taxon>Chordata</taxon>
        <taxon>Tunicata</taxon>
        <taxon>Appendicularia</taxon>
        <taxon>Copelata</taxon>
        <taxon>Oikopleuridae</taxon>
        <taxon>Oikopleura</taxon>
    </lineage>
</organism>
<dbReference type="Proteomes" id="UP000011014">
    <property type="component" value="Unassembled WGS sequence"/>
</dbReference>
<evidence type="ECO:0000313" key="1">
    <source>
        <dbReference type="EMBL" id="CBY32742.1"/>
    </source>
</evidence>
<accession>E4YB05</accession>
<dbReference type="AlphaFoldDB" id="E4YB05"/>
<proteinExistence type="predicted"/>